<keyword evidence="2" id="KW-1185">Reference proteome</keyword>
<organism evidence="1 2">
    <name type="scientific">Cronartium quercuum f. sp. fusiforme G11</name>
    <dbReference type="NCBI Taxonomy" id="708437"/>
    <lineage>
        <taxon>Eukaryota</taxon>
        <taxon>Fungi</taxon>
        <taxon>Dikarya</taxon>
        <taxon>Basidiomycota</taxon>
        <taxon>Pucciniomycotina</taxon>
        <taxon>Pucciniomycetes</taxon>
        <taxon>Pucciniales</taxon>
        <taxon>Coleosporiaceae</taxon>
        <taxon>Cronartium</taxon>
    </lineage>
</organism>
<dbReference type="EMBL" id="MU167209">
    <property type="protein sequence ID" value="KAG0152105.1"/>
    <property type="molecule type" value="Genomic_DNA"/>
</dbReference>
<reference evidence="1" key="1">
    <citation type="submission" date="2013-11" db="EMBL/GenBank/DDBJ databases">
        <title>Genome sequence of the fusiform rust pathogen reveals effectors for host alternation and coevolution with pine.</title>
        <authorList>
            <consortium name="DOE Joint Genome Institute"/>
            <person name="Smith K."/>
            <person name="Pendleton A."/>
            <person name="Kubisiak T."/>
            <person name="Anderson C."/>
            <person name="Salamov A."/>
            <person name="Aerts A."/>
            <person name="Riley R."/>
            <person name="Clum A."/>
            <person name="Lindquist E."/>
            <person name="Ence D."/>
            <person name="Campbell M."/>
            <person name="Kronenberg Z."/>
            <person name="Feau N."/>
            <person name="Dhillon B."/>
            <person name="Hamelin R."/>
            <person name="Burleigh J."/>
            <person name="Smith J."/>
            <person name="Yandell M."/>
            <person name="Nelson C."/>
            <person name="Grigoriev I."/>
            <person name="Davis J."/>
        </authorList>
    </citation>
    <scope>NUCLEOTIDE SEQUENCE</scope>
    <source>
        <strain evidence="1">G11</strain>
    </source>
</reference>
<dbReference type="AlphaFoldDB" id="A0A9P6NZ77"/>
<dbReference type="Proteomes" id="UP000886653">
    <property type="component" value="Unassembled WGS sequence"/>
</dbReference>
<evidence type="ECO:0000313" key="2">
    <source>
        <dbReference type="Proteomes" id="UP000886653"/>
    </source>
</evidence>
<feature type="non-terminal residue" evidence="1">
    <location>
        <position position="1"/>
    </location>
</feature>
<protein>
    <submittedName>
        <fullName evidence="1">Uncharacterized protein</fullName>
    </submittedName>
</protein>
<name>A0A9P6NZ77_9BASI</name>
<evidence type="ECO:0000313" key="1">
    <source>
        <dbReference type="EMBL" id="KAG0152105.1"/>
    </source>
</evidence>
<sequence>IVQVAELKKWGIVCLPHIKQLLFQKLHFPLPHWVVKFQSTFIIFQSLAFYYTLALNQNVGL</sequence>
<gene>
    <name evidence="1" type="ORF">CROQUDRAFT_687340</name>
</gene>
<comment type="caution">
    <text evidence="1">The sequence shown here is derived from an EMBL/GenBank/DDBJ whole genome shotgun (WGS) entry which is preliminary data.</text>
</comment>
<accession>A0A9P6NZ77</accession>
<proteinExistence type="predicted"/>